<reference evidence="1 2" key="1">
    <citation type="submission" date="2019-10" db="EMBL/GenBank/DDBJ databases">
        <title>Three novel species isolated from a subtropical stream in China.</title>
        <authorList>
            <person name="Lu H."/>
        </authorList>
    </citation>
    <scope>NUCLEOTIDE SEQUENCE [LARGE SCALE GENOMIC DNA]</scope>
    <source>
        <strain evidence="1 2">FT13W</strain>
    </source>
</reference>
<accession>A0A6I1I988</accession>
<dbReference type="Gene3D" id="3.40.50.300">
    <property type="entry name" value="P-loop containing nucleotide triphosphate hydrolases"/>
    <property type="match status" value="1"/>
</dbReference>
<proteinExistence type="predicted"/>
<organism evidence="1 2">
    <name type="scientific">Janthinobacterium violaceinigrum</name>
    <dbReference type="NCBI Taxonomy" id="2654252"/>
    <lineage>
        <taxon>Bacteria</taxon>
        <taxon>Pseudomonadati</taxon>
        <taxon>Pseudomonadota</taxon>
        <taxon>Betaproteobacteria</taxon>
        <taxon>Burkholderiales</taxon>
        <taxon>Oxalobacteraceae</taxon>
        <taxon>Janthinobacterium</taxon>
    </lineage>
</organism>
<evidence type="ECO:0000313" key="1">
    <source>
        <dbReference type="EMBL" id="KAB8065006.1"/>
    </source>
</evidence>
<dbReference type="AlphaFoldDB" id="A0A6I1I988"/>
<keyword evidence="2" id="KW-1185">Reference proteome</keyword>
<gene>
    <name evidence="1" type="ORF">GCN75_10160</name>
</gene>
<dbReference type="Proteomes" id="UP000468717">
    <property type="component" value="Unassembled WGS sequence"/>
</dbReference>
<dbReference type="Pfam" id="PF13671">
    <property type="entry name" value="AAA_33"/>
    <property type="match status" value="1"/>
</dbReference>
<protein>
    <submittedName>
        <fullName evidence="1">AAA family ATPase</fullName>
    </submittedName>
</protein>
<sequence length="170" mass="18325">MQTTSRPAVPSAPTLHLVCGKIASGKSTLSARLASAPHTVRISEDSLLAQLYPGQIASLADYVACAARLRAAIAPLALQMLQAGVSVVLDFPANTPASRAWMRDLFQQASTPHVLHYLDVPDDTCKARLRLRNESGLHPFSTSDAQFDEITRHFVPPDASEGFHIVRVTA</sequence>
<comment type="caution">
    <text evidence="1">The sequence shown here is derived from an EMBL/GenBank/DDBJ whole genome shotgun (WGS) entry which is preliminary data.</text>
</comment>
<dbReference type="SUPFAM" id="SSF52540">
    <property type="entry name" value="P-loop containing nucleoside triphosphate hydrolases"/>
    <property type="match status" value="1"/>
</dbReference>
<evidence type="ECO:0000313" key="2">
    <source>
        <dbReference type="Proteomes" id="UP000468717"/>
    </source>
</evidence>
<dbReference type="InterPro" id="IPR027417">
    <property type="entry name" value="P-loop_NTPase"/>
</dbReference>
<dbReference type="EMBL" id="WFLI01000009">
    <property type="protein sequence ID" value="KAB8065006.1"/>
    <property type="molecule type" value="Genomic_DNA"/>
</dbReference>
<name>A0A6I1I988_9BURK</name>
<dbReference type="RefSeq" id="WP_152282415.1">
    <property type="nucleotide sequence ID" value="NZ_WFLI01000009.1"/>
</dbReference>